<dbReference type="InterPro" id="IPR001563">
    <property type="entry name" value="Peptidase_S10"/>
</dbReference>
<evidence type="ECO:0000256" key="6">
    <source>
        <dbReference type="ARBA" id="ARBA00022777"/>
    </source>
</evidence>
<dbReference type="CDD" id="cd14014">
    <property type="entry name" value="STKc_PknB_like"/>
    <property type="match status" value="1"/>
</dbReference>
<dbReference type="PROSITE" id="PS50011">
    <property type="entry name" value="PROTEIN_KINASE_DOM"/>
    <property type="match status" value="1"/>
</dbReference>
<dbReference type="Gene3D" id="3.30.200.20">
    <property type="entry name" value="Phosphorylase Kinase, domain 1"/>
    <property type="match status" value="1"/>
</dbReference>
<evidence type="ECO:0000256" key="2">
    <source>
        <dbReference type="ARBA" id="ARBA00010886"/>
    </source>
</evidence>
<protein>
    <recommendedName>
        <fullName evidence="3">non-specific serine/threonine protein kinase</fullName>
        <ecNumber evidence="3">2.7.11.1</ecNumber>
    </recommendedName>
</protein>
<dbReference type="Proteomes" id="UP000887575">
    <property type="component" value="Unassembled WGS sequence"/>
</dbReference>
<dbReference type="SUPFAM" id="SSF56112">
    <property type="entry name" value="Protein kinase-like (PK-like)"/>
    <property type="match status" value="1"/>
</dbReference>
<dbReference type="Pfam" id="PF00450">
    <property type="entry name" value="Peptidase_S10"/>
    <property type="match status" value="1"/>
</dbReference>
<dbReference type="GO" id="GO:0004674">
    <property type="term" value="F:protein serine/threonine kinase activity"/>
    <property type="evidence" value="ECO:0007669"/>
    <property type="project" value="UniProtKB-EC"/>
</dbReference>
<dbReference type="PANTHER" id="PTHR43671:SF13">
    <property type="entry name" value="SERINE_THREONINE-PROTEIN KINASE NEK2"/>
    <property type="match status" value="1"/>
</dbReference>
<dbReference type="Gene3D" id="1.10.510.10">
    <property type="entry name" value="Transferase(Phosphotransferase) domain 1"/>
    <property type="match status" value="1"/>
</dbReference>
<feature type="domain" description="Protein kinase" evidence="9">
    <location>
        <begin position="10"/>
        <end position="289"/>
    </location>
</feature>
<keyword evidence="4" id="KW-0808">Transferase</keyword>
<dbReference type="InterPro" id="IPR017441">
    <property type="entry name" value="Protein_kinase_ATP_BS"/>
</dbReference>
<evidence type="ECO:0000313" key="10">
    <source>
        <dbReference type="Proteomes" id="UP000887575"/>
    </source>
</evidence>
<sequence>MTTSREATTTFVERFIGRGTMGQVYELIGHKPPAVIKYMLCGNDAQLETFKNECEALKKIYHENIVRLYRYTEEGIKVGIVMEYCQKGRLKGVILDPTITYSMNTVLTWGIQLFDAIDHLYQKHKLVHRDIKPDNIFVTNEHQLKIGDFRLVKVVGDGTVTGTFIGTLQYMSPPDMKEDGAQRDVYEQIKEADVSNSHRNDVYSLGLVMWEIIERRTIFSNYVMYGVFDRDQLLIDIALKRVTEIESPECQSEIQRIILRCTNFQRIHRPPASEVLDFLKQTQKANQFISSLSFMPTEDKNQKGLKKPIGFDDRTEGVMVESEERKYEKRFEEDRRWGIEKISRIIEDKLGTLNYAEREKFYKEAPNIVSRLKEETQTFKDARYVIYEILEEEEKEGNLREKDIYEIFELFVLGDFRRQFWEEIFAFLELKSHEEIWISRKCQMDGFRKTEEWSDLPKELHIPVCGEITENEDAPTPTNKRKLLNQIFTKRRIGMKTFYCDQKTVLDHHVGTKEKGENKNEVMKTLIFLLGFLFCLTKSAPENERITSLPNFKGNLPFKQYSGYVDINPTKSLYYWYVESQNKPDTDPVVLWLNGGPGCSSLQGLTVELGPFRVNNFGEEVVLNPYSWNKYANIIFLDAPAGVGFSVRRDGLWNYTDDEVANDNLIAMMLWFGEIPGGPRKRLLCGW</sequence>
<evidence type="ECO:0000256" key="5">
    <source>
        <dbReference type="ARBA" id="ARBA00022741"/>
    </source>
</evidence>
<keyword evidence="7 8" id="KW-0067">ATP-binding</keyword>
<dbReference type="Pfam" id="PF00069">
    <property type="entry name" value="Pkinase"/>
    <property type="match status" value="1"/>
</dbReference>
<dbReference type="SUPFAM" id="SSF53474">
    <property type="entry name" value="alpha/beta-Hydrolases"/>
    <property type="match status" value="1"/>
</dbReference>
<keyword evidence="10" id="KW-1185">Reference proteome</keyword>
<dbReference type="AlphaFoldDB" id="A0AAF3FE61"/>
<dbReference type="InterPro" id="IPR029058">
    <property type="entry name" value="AB_hydrolase_fold"/>
</dbReference>
<feature type="binding site" evidence="8">
    <location>
        <position position="37"/>
    </location>
    <ligand>
        <name>ATP</name>
        <dbReference type="ChEBI" id="CHEBI:30616"/>
    </ligand>
</feature>
<dbReference type="GO" id="GO:0004185">
    <property type="term" value="F:serine-type carboxypeptidase activity"/>
    <property type="evidence" value="ECO:0007669"/>
    <property type="project" value="InterPro"/>
</dbReference>
<evidence type="ECO:0000256" key="1">
    <source>
        <dbReference type="ARBA" id="ARBA00009431"/>
    </source>
</evidence>
<evidence type="ECO:0000256" key="8">
    <source>
        <dbReference type="PROSITE-ProRule" id="PRU10141"/>
    </source>
</evidence>
<evidence type="ECO:0000256" key="4">
    <source>
        <dbReference type="ARBA" id="ARBA00022679"/>
    </source>
</evidence>
<dbReference type="PROSITE" id="PS00108">
    <property type="entry name" value="PROTEIN_KINASE_ST"/>
    <property type="match status" value="1"/>
</dbReference>
<dbReference type="GO" id="GO:0006508">
    <property type="term" value="P:proteolysis"/>
    <property type="evidence" value="ECO:0007669"/>
    <property type="project" value="InterPro"/>
</dbReference>
<name>A0AAF3FE61_9BILA</name>
<proteinExistence type="inferred from homology"/>
<dbReference type="InterPro" id="IPR008271">
    <property type="entry name" value="Ser/Thr_kinase_AS"/>
</dbReference>
<accession>A0AAF3FE61</accession>
<dbReference type="Gene3D" id="3.40.50.1820">
    <property type="entry name" value="alpha/beta hydrolase"/>
    <property type="match status" value="1"/>
</dbReference>
<evidence type="ECO:0000313" key="11">
    <source>
        <dbReference type="WBParaSite" id="MBELARI_LOCUS516"/>
    </source>
</evidence>
<organism evidence="10 11">
    <name type="scientific">Mesorhabditis belari</name>
    <dbReference type="NCBI Taxonomy" id="2138241"/>
    <lineage>
        <taxon>Eukaryota</taxon>
        <taxon>Metazoa</taxon>
        <taxon>Ecdysozoa</taxon>
        <taxon>Nematoda</taxon>
        <taxon>Chromadorea</taxon>
        <taxon>Rhabditida</taxon>
        <taxon>Rhabditina</taxon>
        <taxon>Rhabditomorpha</taxon>
        <taxon>Rhabditoidea</taxon>
        <taxon>Rhabditidae</taxon>
        <taxon>Mesorhabditinae</taxon>
        <taxon>Mesorhabditis</taxon>
    </lineage>
</organism>
<dbReference type="InterPro" id="IPR000719">
    <property type="entry name" value="Prot_kinase_dom"/>
</dbReference>
<dbReference type="EC" id="2.7.11.1" evidence="3"/>
<dbReference type="InterPro" id="IPR011009">
    <property type="entry name" value="Kinase-like_dom_sf"/>
</dbReference>
<evidence type="ECO:0000256" key="7">
    <source>
        <dbReference type="ARBA" id="ARBA00022840"/>
    </source>
</evidence>
<comment type="similarity">
    <text evidence="2">Belongs to the protein kinase superfamily. NEK Ser/Thr protein kinase family. NIMA subfamily.</text>
</comment>
<evidence type="ECO:0000256" key="3">
    <source>
        <dbReference type="ARBA" id="ARBA00012513"/>
    </source>
</evidence>
<comment type="similarity">
    <text evidence="1">Belongs to the peptidase S10 family.</text>
</comment>
<dbReference type="WBParaSite" id="MBELARI_LOCUS516">
    <property type="protein sequence ID" value="MBELARI_LOCUS516"/>
    <property type="gene ID" value="MBELARI_LOCUS516"/>
</dbReference>
<keyword evidence="6" id="KW-0418">Kinase</keyword>
<evidence type="ECO:0000259" key="9">
    <source>
        <dbReference type="PROSITE" id="PS50011"/>
    </source>
</evidence>
<reference evidence="11" key="1">
    <citation type="submission" date="2024-02" db="UniProtKB">
        <authorList>
            <consortium name="WormBaseParasite"/>
        </authorList>
    </citation>
    <scope>IDENTIFICATION</scope>
</reference>
<dbReference type="PROSITE" id="PS00107">
    <property type="entry name" value="PROTEIN_KINASE_ATP"/>
    <property type="match status" value="1"/>
</dbReference>
<dbReference type="PANTHER" id="PTHR43671">
    <property type="entry name" value="SERINE/THREONINE-PROTEIN KINASE NEK"/>
    <property type="match status" value="1"/>
</dbReference>
<dbReference type="InterPro" id="IPR050660">
    <property type="entry name" value="NEK_Ser/Thr_kinase"/>
</dbReference>
<dbReference type="GO" id="GO:0005524">
    <property type="term" value="F:ATP binding"/>
    <property type="evidence" value="ECO:0007669"/>
    <property type="project" value="UniProtKB-UniRule"/>
</dbReference>
<keyword evidence="5 8" id="KW-0547">Nucleotide-binding</keyword>
<dbReference type="SMART" id="SM00220">
    <property type="entry name" value="S_TKc"/>
    <property type="match status" value="1"/>
</dbReference>